<dbReference type="GO" id="GO:0000973">
    <property type="term" value="P:post-transcriptional tethering of RNA polymerase II gene DNA at nuclear periphery"/>
    <property type="evidence" value="ECO:0007669"/>
    <property type="project" value="TreeGrafter"/>
</dbReference>
<evidence type="ECO:0000256" key="16">
    <source>
        <dbReference type="ARBA" id="ARBA00023136"/>
    </source>
</evidence>
<dbReference type="PANTHER" id="PTHR23198">
    <property type="entry name" value="NUCLEOPORIN"/>
    <property type="match status" value="1"/>
</dbReference>
<evidence type="ECO:0000256" key="19">
    <source>
        <dbReference type="SAM" id="MobiDB-lite"/>
    </source>
</evidence>
<evidence type="ECO:0000256" key="18">
    <source>
        <dbReference type="SAM" id="Coils"/>
    </source>
</evidence>
<evidence type="ECO:0000256" key="11">
    <source>
        <dbReference type="ARBA" id="ARBA00022816"/>
    </source>
</evidence>
<evidence type="ECO:0000256" key="15">
    <source>
        <dbReference type="ARBA" id="ARBA00023132"/>
    </source>
</evidence>
<evidence type="ECO:0000256" key="1">
    <source>
        <dbReference type="ARBA" id="ARBA00004567"/>
    </source>
</evidence>
<feature type="region of interest" description="Disordered" evidence="19">
    <location>
        <begin position="991"/>
        <end position="1056"/>
    </location>
</feature>
<dbReference type="OrthoDB" id="2121607at2759"/>
<dbReference type="GO" id="GO:0044614">
    <property type="term" value="C:nuclear pore cytoplasmic filaments"/>
    <property type="evidence" value="ECO:0007669"/>
    <property type="project" value="TreeGrafter"/>
</dbReference>
<keyword evidence="17" id="KW-0539">Nucleus</keyword>
<keyword evidence="11" id="KW-0509">mRNA transport</keyword>
<dbReference type="InterPro" id="IPR037665">
    <property type="entry name" value="Nucleoporin_S59-like"/>
</dbReference>
<feature type="region of interest" description="Disordered" evidence="19">
    <location>
        <begin position="797"/>
        <end position="817"/>
    </location>
</feature>
<dbReference type="GO" id="GO:0006606">
    <property type="term" value="P:protein import into nucleus"/>
    <property type="evidence" value="ECO:0007669"/>
    <property type="project" value="TreeGrafter"/>
</dbReference>
<keyword evidence="13" id="KW-0653">Protein transport</keyword>
<keyword evidence="7" id="KW-0645">Protease</keyword>
<feature type="compositionally biased region" description="Basic and acidic residues" evidence="19">
    <location>
        <begin position="748"/>
        <end position="768"/>
    </location>
</feature>
<dbReference type="GO" id="GO:0034398">
    <property type="term" value="P:telomere tethering at nuclear periphery"/>
    <property type="evidence" value="ECO:0007669"/>
    <property type="project" value="TreeGrafter"/>
</dbReference>
<organism evidence="21 22">
    <name type="scientific">Dufourea novaeangliae</name>
    <name type="common">Sweat bee</name>
    <dbReference type="NCBI Taxonomy" id="178035"/>
    <lineage>
        <taxon>Eukaryota</taxon>
        <taxon>Metazoa</taxon>
        <taxon>Ecdysozoa</taxon>
        <taxon>Arthropoda</taxon>
        <taxon>Hexapoda</taxon>
        <taxon>Insecta</taxon>
        <taxon>Pterygota</taxon>
        <taxon>Neoptera</taxon>
        <taxon>Endopterygota</taxon>
        <taxon>Hymenoptera</taxon>
        <taxon>Apocrita</taxon>
        <taxon>Aculeata</taxon>
        <taxon>Apoidea</taxon>
        <taxon>Anthophila</taxon>
        <taxon>Halictidae</taxon>
        <taxon>Rophitinae</taxon>
        <taxon>Dufourea</taxon>
    </lineage>
</organism>
<evidence type="ECO:0000256" key="10">
    <source>
        <dbReference type="ARBA" id="ARBA00022813"/>
    </source>
</evidence>
<dbReference type="Gene3D" id="3.30.1610.10">
    <property type="entry name" value="Peptidase S59, nucleoporin"/>
    <property type="match status" value="1"/>
</dbReference>
<dbReference type="Pfam" id="PF21240">
    <property type="entry name" value="Nup98_GLEBS"/>
    <property type="match status" value="1"/>
</dbReference>
<evidence type="ECO:0000256" key="4">
    <source>
        <dbReference type="ARBA" id="ARBA00008926"/>
    </source>
</evidence>
<dbReference type="Pfam" id="PF12110">
    <property type="entry name" value="Nup96"/>
    <property type="match status" value="1"/>
</dbReference>
<dbReference type="GO" id="GO:0008236">
    <property type="term" value="F:serine-type peptidase activity"/>
    <property type="evidence" value="ECO:0007669"/>
    <property type="project" value="UniProtKB-KW"/>
</dbReference>
<keyword evidence="14" id="KW-0811">Translocation</keyword>
<evidence type="ECO:0000259" key="20">
    <source>
        <dbReference type="PROSITE" id="PS51434"/>
    </source>
</evidence>
<feature type="region of interest" description="Disordered" evidence="19">
    <location>
        <begin position="1073"/>
        <end position="1095"/>
    </location>
</feature>
<dbReference type="GO" id="GO:0051028">
    <property type="term" value="P:mRNA transport"/>
    <property type="evidence" value="ECO:0007669"/>
    <property type="project" value="UniProtKB-KW"/>
</dbReference>
<evidence type="ECO:0000256" key="5">
    <source>
        <dbReference type="ARBA" id="ARBA00013472"/>
    </source>
</evidence>
<evidence type="ECO:0000256" key="13">
    <source>
        <dbReference type="ARBA" id="ARBA00022927"/>
    </source>
</evidence>
<keyword evidence="18" id="KW-0175">Coiled coil</keyword>
<feature type="domain" description="Peptidase S59" evidence="20">
    <location>
        <begin position="844"/>
        <end position="985"/>
    </location>
</feature>
<dbReference type="FunFam" id="1.10.10.2360:FF:000001">
    <property type="entry name" value="Nuclear pore complex protein Nup98-Nup96"/>
    <property type="match status" value="1"/>
</dbReference>
<dbReference type="PANTHER" id="PTHR23198:SF6">
    <property type="entry name" value="NUCLEAR PORE COMPLEX PROTEIN NUP98-NUP96"/>
    <property type="match status" value="1"/>
</dbReference>
<dbReference type="GO" id="GO:0008139">
    <property type="term" value="F:nuclear localization sequence binding"/>
    <property type="evidence" value="ECO:0007669"/>
    <property type="project" value="TreeGrafter"/>
</dbReference>
<dbReference type="GO" id="GO:0006405">
    <property type="term" value="P:RNA export from nucleus"/>
    <property type="evidence" value="ECO:0007669"/>
    <property type="project" value="TreeGrafter"/>
</dbReference>
<dbReference type="EMBL" id="KQ434792">
    <property type="protein sequence ID" value="KZC05431.1"/>
    <property type="molecule type" value="Genomic_DNA"/>
</dbReference>
<evidence type="ECO:0000256" key="9">
    <source>
        <dbReference type="ARBA" id="ARBA00022801"/>
    </source>
</evidence>
<dbReference type="GO" id="GO:0031965">
    <property type="term" value="C:nuclear membrane"/>
    <property type="evidence" value="ECO:0007669"/>
    <property type="project" value="UniProtKB-SubCell"/>
</dbReference>
<dbReference type="GO" id="GO:0006508">
    <property type="term" value="P:proteolysis"/>
    <property type="evidence" value="ECO:0007669"/>
    <property type="project" value="UniProtKB-KW"/>
</dbReference>
<dbReference type="InterPro" id="IPR007230">
    <property type="entry name" value="Nup98_auto-Pept-S59_dom"/>
</dbReference>
<evidence type="ECO:0000256" key="8">
    <source>
        <dbReference type="ARBA" id="ARBA00022737"/>
    </source>
</evidence>
<comment type="similarity">
    <text evidence="4">Belongs to the nucleoporin GLFG family.</text>
</comment>
<protein>
    <recommendedName>
        <fullName evidence="5">Nuclear pore complex protein Nup98-Nup96</fullName>
    </recommendedName>
</protein>
<feature type="region of interest" description="Disordered" evidence="19">
    <location>
        <begin position="703"/>
        <end position="773"/>
    </location>
</feature>
<evidence type="ECO:0000256" key="7">
    <source>
        <dbReference type="ARBA" id="ARBA00022670"/>
    </source>
</evidence>
<evidence type="ECO:0000256" key="17">
    <source>
        <dbReference type="ARBA" id="ARBA00023242"/>
    </source>
</evidence>
<evidence type="ECO:0000256" key="6">
    <source>
        <dbReference type="ARBA" id="ARBA00022448"/>
    </source>
</evidence>
<feature type="compositionally biased region" description="Polar residues" evidence="19">
    <location>
        <begin position="1011"/>
        <end position="1029"/>
    </location>
</feature>
<dbReference type="InterPro" id="IPR036903">
    <property type="entry name" value="Nup98_auto-Pept-S59_dom_sf"/>
</dbReference>
<feature type="compositionally biased region" description="Polar residues" evidence="19">
    <location>
        <begin position="734"/>
        <end position="746"/>
    </location>
</feature>
<dbReference type="Gene3D" id="1.10.10.2360">
    <property type="match status" value="1"/>
</dbReference>
<dbReference type="SUPFAM" id="SSF82215">
    <property type="entry name" value="C-terminal autoproteolytic domain of nucleoporin nup98"/>
    <property type="match status" value="1"/>
</dbReference>
<feature type="coiled-coil region" evidence="18">
    <location>
        <begin position="33"/>
        <end position="112"/>
    </location>
</feature>
<evidence type="ECO:0000256" key="2">
    <source>
        <dbReference type="ARBA" id="ARBA00004620"/>
    </source>
</evidence>
<evidence type="ECO:0000256" key="3">
    <source>
        <dbReference type="ARBA" id="ARBA00004642"/>
    </source>
</evidence>
<dbReference type="GO" id="GO:0017056">
    <property type="term" value="F:structural constituent of nuclear pore"/>
    <property type="evidence" value="ECO:0007669"/>
    <property type="project" value="InterPro"/>
</dbReference>
<evidence type="ECO:0000256" key="12">
    <source>
        <dbReference type="ARBA" id="ARBA00022825"/>
    </source>
</evidence>
<dbReference type="GO" id="GO:0003723">
    <property type="term" value="F:RNA binding"/>
    <property type="evidence" value="ECO:0007669"/>
    <property type="project" value="TreeGrafter"/>
</dbReference>
<proteinExistence type="inferred from homology"/>
<dbReference type="PROSITE" id="PS51434">
    <property type="entry name" value="NUP_C"/>
    <property type="match status" value="1"/>
</dbReference>
<dbReference type="Gene3D" id="1.25.40.690">
    <property type="match status" value="1"/>
</dbReference>
<keyword evidence="9" id="KW-0378">Hydrolase</keyword>
<keyword evidence="22" id="KW-1185">Reference proteome</keyword>
<feature type="compositionally biased region" description="Polar residues" evidence="19">
    <location>
        <begin position="797"/>
        <end position="808"/>
    </location>
</feature>
<keyword evidence="10" id="KW-0068">Autocatalytic cleavage</keyword>
<keyword evidence="15" id="KW-0906">Nuclear pore complex</keyword>
<name>A0A154P0P8_DUFNO</name>
<feature type="region of interest" description="Disordered" evidence="19">
    <location>
        <begin position="679"/>
        <end position="698"/>
    </location>
</feature>
<feature type="compositionally biased region" description="Polar residues" evidence="19">
    <location>
        <begin position="703"/>
        <end position="725"/>
    </location>
</feature>
<evidence type="ECO:0000313" key="21">
    <source>
        <dbReference type="EMBL" id="KZC05431.1"/>
    </source>
</evidence>
<dbReference type="FunFam" id="3.30.1610.10:FF:000001">
    <property type="entry name" value="Nuclear pore complex protein Nup98-Nup96"/>
    <property type="match status" value="1"/>
</dbReference>
<dbReference type="Proteomes" id="UP000076502">
    <property type="component" value="Unassembled WGS sequence"/>
</dbReference>
<dbReference type="InterPro" id="IPR021967">
    <property type="entry name" value="Nup98_C"/>
</dbReference>
<keyword evidence="12" id="KW-0720">Serine protease</keyword>
<keyword evidence="6" id="KW-0813">Transport</keyword>
<evidence type="ECO:0000313" key="22">
    <source>
        <dbReference type="Proteomes" id="UP000076502"/>
    </source>
</evidence>
<reference evidence="21 22" key="1">
    <citation type="submission" date="2015-07" db="EMBL/GenBank/DDBJ databases">
        <title>The genome of Dufourea novaeangliae.</title>
        <authorList>
            <person name="Pan H."/>
            <person name="Kapheim K."/>
        </authorList>
    </citation>
    <scope>NUCLEOTIDE SEQUENCE [LARGE SCALE GENOMIC DNA]</scope>
    <source>
        <strain evidence="21">0120121106</strain>
        <tissue evidence="21">Whole body</tissue>
    </source>
</reference>
<comment type="subcellular location">
    <subcellularLocation>
        <location evidence="2">Nucleus membrane</location>
        <topology evidence="2">Peripheral membrane protein</topology>
        <orientation evidence="2">Nucleoplasmic side</orientation>
    </subcellularLocation>
    <subcellularLocation>
        <location evidence="1">Nucleus</location>
        <location evidence="1">Nuclear pore complex</location>
    </subcellularLocation>
    <subcellularLocation>
        <location evidence="3">Nucleus</location>
        <location evidence="3">Nucleoplasm</location>
    </subcellularLocation>
</comment>
<evidence type="ECO:0000256" key="14">
    <source>
        <dbReference type="ARBA" id="ARBA00023010"/>
    </source>
</evidence>
<feature type="compositionally biased region" description="Basic and acidic residues" evidence="19">
    <location>
        <begin position="1042"/>
        <end position="1056"/>
    </location>
</feature>
<dbReference type="Pfam" id="PF04096">
    <property type="entry name" value="Nucleoporin2"/>
    <property type="match status" value="1"/>
</dbReference>
<accession>A0A154P0P8</accession>
<dbReference type="STRING" id="178035.A0A154P0P8"/>
<gene>
    <name evidence="21" type="ORF">WN55_06401</name>
</gene>
<keyword evidence="16" id="KW-0472">Membrane</keyword>
<keyword evidence="8" id="KW-0677">Repeat</keyword>
<sequence length="1918" mass="210450">MNTLRDKYTEVKRICKAQVAEIKTLRTERIAVLSKWENDTDHALAENNELIQKYKNRISDLERKLKSEIKKNDETKQLNFKDASFGYFQSLLDTKKKETDELRIKVEDLSTRLLVQEETKMNITKQLQYSRHKTSLLEGFGTTNTNTNLFGNQQNPGTSLFGTNTATSAFGQSNKPAGFSFGTTSGTNLFGQPQQTTQQTTPFGQTNATGNTNLFGTTPGFGSTNTTTAGVTGTVVKFTPVITTDSMSKNGISHSISARHCCIASMKEYESKSYEELRFEDYSVGRKGPSTGIFGTPAQPSPFANAGTGTNTATPGFGVMSGGFGATTQSGSSSLFGKPMTSFVTPSTTTTNSFAFNSTPSTNLFGSNNQAKPFGTAAPTPLFATSNTNQTAGTGFAGIITPQNTGFGSTFGSTQPNQSIGLFNQNKSAFNVPSTSSSTAFSSFGQTPSSNAGTTLFGAKSTGTTGFGTASTFGSNTASTFGTTTGFTAGQNAGASLFNTCFKPAGQTSGFSFGSTSAPSTGLGTNTGLTLGGGSTLFGQQKPGSLFGNTGSNTTFNPSASFGSSTFGSNANVGTGIGMGLLGAGASNNQTKSSGTVPVHQQILALVSAPFGDSPLLKNLLPASGKTEELLKPANAPSKIMNGLQYKVTANNKSPKIKAKVVTPAQLSKKSMFEGLEEEDPLSEAFQPRPNAKRLVLRPKSMSNSIISSPTENSSQVVGKNSQSAAKGDGRMNGTDTYIESSTTIESVVDKENHSQDNNRQLANDRRSSSSTSCLFNGQYCTDTRIILLSRRLKTSLPRNSTTQNSNEESFDEQHSSQELDDTSFWALQSSNWKSNAAKVTLKRVGYYTIPSLDNIEDYVCGETCVVPNFTVGREGYGNVYFPDSFDIYGLNLDEIVHFRHKEVIIYPDDEKKPPVGQGLNRKAQVTLDRVWPHDKSLHKPITDPLRLAAMDYEEKLRRVSAKHDTRFLEYRPETGSWVFKVDHFSKYGLSDSDEDDNIPAATDPKRLKLSTVSQQKSATKLEQQSKLNKVSVGVNGLTNESKTENTTGDHFDPDDAKPMLLESAILRRSFATEAHSRKKQSPVSPTGDNARILGTDSHKLQLMKASFFDGSDEEISEEYERESNCASLLPGQKSSVRCYADSAENFDEEQQRHKVTTYSPILRSNLTIHHMPSIVYEEPMISMVADTKSKGSVDVVTMSSIYGKSFPDPVILPVTAILKWHSEVIPLSKSIINKLQSRSVADAGIQMGRMFKPSWGRGLTLLTLSTRGQADDVPLQSPFEQIGSYMCGRLPEDTTSVTIVQRIQILGGDGADEDSVKAFVRSIEGHLKVQLSHRIMDQEGDCPIFDVDTDVGKASMALHAHCSLAEEFADQFTADSFAAYVANVWKLCVALWGTLPDVNVLTESTADHNVIMARRDAIGDWLRNVIRRTLEWEKTTIGNERKILDLLSAFELEGACKIARQAGDHCLALLMAQLRSGMPTKTLIKQQIGLWQESGVDENIITDRLKLFALVAGEPLVSCKHGLINVCENLDWKRAFAVHLWYFSSPIASIRDALELYEASFDTSNTTYAYAAAPIPEYRGTDDYEIEMNEKEKKNEKPIYDLCYHLLKLFCIGNHALGELLNPATHTADPLDYRLSWLMQQVLLALGYSYLSEHVAVLTHVNFATQLEAYGLWHWAIFVMLHLKDAGKRKSAVTSLLQRHVEINDIPDYIEREKFLREELGIPSVWIHQAKAVKCYAAKRYGEAASYFIQAEQWNTAHEIIIEHLAADAIINENYEYLRDLLSPLIPSECSGAISGWVYQGNLLWEYMEITMDIEALLRGADPREISYNLELLKPRLACLCLKINQFPCPTAKHRLCQAEIAKRTLHLARSLLQTNENRSTVILQLVSQLPLPEDYAQQELRPIVNMRVNEIISQAV</sequence>
<dbReference type="GO" id="GO:0005654">
    <property type="term" value="C:nucleoplasm"/>
    <property type="evidence" value="ECO:0007669"/>
    <property type="project" value="UniProtKB-SubCell"/>
</dbReference>